<evidence type="ECO:0000256" key="1">
    <source>
        <dbReference type="SAM" id="Phobius"/>
    </source>
</evidence>
<reference evidence="2 3" key="1">
    <citation type="submission" date="2019-05" db="EMBL/GenBank/DDBJ databases">
        <title>Another draft genome of Portunus trituberculatus and its Hox gene families provides insights of decapod evolution.</title>
        <authorList>
            <person name="Jeong J.-H."/>
            <person name="Song I."/>
            <person name="Kim S."/>
            <person name="Choi T."/>
            <person name="Kim D."/>
            <person name="Ryu S."/>
            <person name="Kim W."/>
        </authorList>
    </citation>
    <scope>NUCLEOTIDE SEQUENCE [LARGE SCALE GENOMIC DNA]</scope>
    <source>
        <tissue evidence="2">Muscle</tissue>
    </source>
</reference>
<keyword evidence="1" id="KW-0812">Transmembrane</keyword>
<evidence type="ECO:0000313" key="3">
    <source>
        <dbReference type="Proteomes" id="UP000324222"/>
    </source>
</evidence>
<keyword evidence="1" id="KW-0472">Membrane</keyword>
<accession>A0A5B7G8V6</accession>
<protein>
    <submittedName>
        <fullName evidence="2">Uncharacterized protein</fullName>
    </submittedName>
</protein>
<name>A0A5B7G8V6_PORTR</name>
<dbReference type="Proteomes" id="UP000324222">
    <property type="component" value="Unassembled WGS sequence"/>
</dbReference>
<gene>
    <name evidence="2" type="ORF">E2C01_047862</name>
</gene>
<dbReference type="AlphaFoldDB" id="A0A5B7G8V6"/>
<feature type="transmembrane region" description="Helical" evidence="1">
    <location>
        <begin position="6"/>
        <end position="25"/>
    </location>
</feature>
<keyword evidence="1" id="KW-1133">Transmembrane helix</keyword>
<sequence length="91" mass="9921">MPWCVVPGLLVGVGMGHLVVTYTRICLREKKKENTCVRVPGRPVVSRRAGQGLVVLVEYGERCSHDPSEIILHNPKIPPSGRLVPAVGQRG</sequence>
<evidence type="ECO:0000313" key="2">
    <source>
        <dbReference type="EMBL" id="MPC53957.1"/>
    </source>
</evidence>
<proteinExistence type="predicted"/>
<keyword evidence="3" id="KW-1185">Reference proteome</keyword>
<organism evidence="2 3">
    <name type="scientific">Portunus trituberculatus</name>
    <name type="common">Swimming crab</name>
    <name type="synonym">Neptunus trituberculatus</name>
    <dbReference type="NCBI Taxonomy" id="210409"/>
    <lineage>
        <taxon>Eukaryota</taxon>
        <taxon>Metazoa</taxon>
        <taxon>Ecdysozoa</taxon>
        <taxon>Arthropoda</taxon>
        <taxon>Crustacea</taxon>
        <taxon>Multicrustacea</taxon>
        <taxon>Malacostraca</taxon>
        <taxon>Eumalacostraca</taxon>
        <taxon>Eucarida</taxon>
        <taxon>Decapoda</taxon>
        <taxon>Pleocyemata</taxon>
        <taxon>Brachyura</taxon>
        <taxon>Eubrachyura</taxon>
        <taxon>Portunoidea</taxon>
        <taxon>Portunidae</taxon>
        <taxon>Portuninae</taxon>
        <taxon>Portunus</taxon>
    </lineage>
</organism>
<dbReference type="EMBL" id="VSRR010012010">
    <property type="protein sequence ID" value="MPC53957.1"/>
    <property type="molecule type" value="Genomic_DNA"/>
</dbReference>
<comment type="caution">
    <text evidence="2">The sequence shown here is derived from an EMBL/GenBank/DDBJ whole genome shotgun (WGS) entry which is preliminary data.</text>
</comment>